<proteinExistence type="predicted"/>
<comment type="caution">
    <text evidence="1">The sequence shown here is derived from an EMBL/GenBank/DDBJ whole genome shotgun (WGS) entry which is preliminary data.</text>
</comment>
<dbReference type="AlphaFoldDB" id="A0A9D4J131"/>
<protein>
    <submittedName>
        <fullName evidence="1">Uncharacterized protein</fullName>
    </submittedName>
</protein>
<dbReference type="EMBL" id="JAIWYP010000007">
    <property type="protein sequence ID" value="KAH3795849.1"/>
    <property type="molecule type" value="Genomic_DNA"/>
</dbReference>
<sequence>MLYASIIARTGAPVICSRSKSKADELPLKKQPGFSAGWSTVQQIFQNRAINENTCNTNVRSSQLHRL</sequence>
<dbReference type="Proteomes" id="UP000828390">
    <property type="component" value="Unassembled WGS sequence"/>
</dbReference>
<gene>
    <name evidence="1" type="ORF">DPMN_149392</name>
    <name evidence="2" type="ORF">DPMN_149411</name>
</gene>
<evidence type="ECO:0000313" key="1">
    <source>
        <dbReference type="EMBL" id="KAH3795831.1"/>
    </source>
</evidence>
<evidence type="ECO:0000313" key="3">
    <source>
        <dbReference type="Proteomes" id="UP000828390"/>
    </source>
</evidence>
<evidence type="ECO:0000313" key="2">
    <source>
        <dbReference type="EMBL" id="KAH3795849.1"/>
    </source>
</evidence>
<dbReference type="EMBL" id="JAIWYP010000007">
    <property type="protein sequence ID" value="KAH3795831.1"/>
    <property type="molecule type" value="Genomic_DNA"/>
</dbReference>
<reference evidence="1" key="1">
    <citation type="journal article" date="2019" name="bioRxiv">
        <title>The Genome of the Zebra Mussel, Dreissena polymorpha: A Resource for Invasive Species Research.</title>
        <authorList>
            <person name="McCartney M.A."/>
            <person name="Auch B."/>
            <person name="Kono T."/>
            <person name="Mallez S."/>
            <person name="Zhang Y."/>
            <person name="Obille A."/>
            <person name="Becker A."/>
            <person name="Abrahante J.E."/>
            <person name="Garbe J."/>
            <person name="Badalamenti J.P."/>
            <person name="Herman A."/>
            <person name="Mangelson H."/>
            <person name="Liachko I."/>
            <person name="Sullivan S."/>
            <person name="Sone E.D."/>
            <person name="Koren S."/>
            <person name="Silverstein K.A.T."/>
            <person name="Beckman K.B."/>
            <person name="Gohl D.M."/>
        </authorList>
    </citation>
    <scope>NUCLEOTIDE SEQUENCE</scope>
    <source>
        <strain evidence="1">Duluth1</strain>
        <tissue evidence="1">Whole animal</tissue>
    </source>
</reference>
<organism evidence="1 3">
    <name type="scientific">Dreissena polymorpha</name>
    <name type="common">Zebra mussel</name>
    <name type="synonym">Mytilus polymorpha</name>
    <dbReference type="NCBI Taxonomy" id="45954"/>
    <lineage>
        <taxon>Eukaryota</taxon>
        <taxon>Metazoa</taxon>
        <taxon>Spiralia</taxon>
        <taxon>Lophotrochozoa</taxon>
        <taxon>Mollusca</taxon>
        <taxon>Bivalvia</taxon>
        <taxon>Autobranchia</taxon>
        <taxon>Heteroconchia</taxon>
        <taxon>Euheterodonta</taxon>
        <taxon>Imparidentia</taxon>
        <taxon>Neoheterodontei</taxon>
        <taxon>Myida</taxon>
        <taxon>Dreissenoidea</taxon>
        <taxon>Dreissenidae</taxon>
        <taxon>Dreissena</taxon>
    </lineage>
</organism>
<keyword evidence="3" id="KW-1185">Reference proteome</keyword>
<reference evidence="1" key="2">
    <citation type="submission" date="2020-11" db="EMBL/GenBank/DDBJ databases">
        <authorList>
            <person name="McCartney M.A."/>
            <person name="Auch B."/>
            <person name="Kono T."/>
            <person name="Mallez S."/>
            <person name="Becker A."/>
            <person name="Gohl D.M."/>
            <person name="Silverstein K.A.T."/>
            <person name="Koren S."/>
            <person name="Bechman K.B."/>
            <person name="Herman A."/>
            <person name="Abrahante J.E."/>
            <person name="Garbe J."/>
        </authorList>
    </citation>
    <scope>NUCLEOTIDE SEQUENCE</scope>
    <source>
        <strain evidence="1">Duluth1</strain>
        <tissue evidence="1">Whole animal</tissue>
    </source>
</reference>
<name>A0A9D4J131_DREPO</name>
<accession>A0A9D4J131</accession>